<dbReference type="PANTHER" id="PTHR22727">
    <property type="entry name" value="PROTEIN CBG13728"/>
    <property type="match status" value="1"/>
</dbReference>
<dbReference type="HOGENOM" id="CLU_290109_0_0_1"/>
<dbReference type="Gene3D" id="2.70.130.10">
    <property type="entry name" value="Mannose-6-phosphate receptor binding domain"/>
    <property type="match status" value="1"/>
</dbReference>
<evidence type="ECO:0000256" key="6">
    <source>
        <dbReference type="ARBA" id="ARBA00023180"/>
    </source>
</evidence>
<dbReference type="InterPro" id="IPR009030">
    <property type="entry name" value="Growth_fac_rcpt_cys_sf"/>
</dbReference>
<evidence type="ECO:0000256" key="9">
    <source>
        <dbReference type="SAM" id="SignalP"/>
    </source>
</evidence>
<feature type="transmembrane region" description="Helical" evidence="8">
    <location>
        <begin position="964"/>
        <end position="986"/>
    </location>
</feature>
<protein>
    <submittedName>
        <fullName evidence="11">Uncharacterized protein AlNc14C74G5023</fullName>
    </submittedName>
</protein>
<dbReference type="SUPFAM" id="SSF50911">
    <property type="entry name" value="Mannose 6-phosphate receptor domain"/>
    <property type="match status" value="1"/>
</dbReference>
<keyword evidence="8" id="KW-0812">Transmembrane</keyword>
<feature type="chain" id="PRO_5003261598" evidence="9">
    <location>
        <begin position="18"/>
        <end position="1056"/>
    </location>
</feature>
<keyword evidence="3" id="KW-1003">Cell membrane</keyword>
<evidence type="ECO:0000256" key="7">
    <source>
        <dbReference type="SAM" id="MobiDB-lite"/>
    </source>
</evidence>
<dbReference type="GO" id="GO:0005886">
    <property type="term" value="C:plasma membrane"/>
    <property type="evidence" value="ECO:0007669"/>
    <property type="project" value="UniProtKB-SubCell"/>
</dbReference>
<dbReference type="EMBL" id="FR824119">
    <property type="protein sequence ID" value="CCA19601.1"/>
    <property type="molecule type" value="Genomic_DNA"/>
</dbReference>
<organism evidence="11">
    <name type="scientific">Albugo laibachii Nc14</name>
    <dbReference type="NCBI Taxonomy" id="890382"/>
    <lineage>
        <taxon>Eukaryota</taxon>
        <taxon>Sar</taxon>
        <taxon>Stramenopiles</taxon>
        <taxon>Oomycota</taxon>
        <taxon>Peronosporomycetes</taxon>
        <taxon>Albuginales</taxon>
        <taxon>Albuginaceae</taxon>
        <taxon>Albugo</taxon>
    </lineage>
</organism>
<keyword evidence="5" id="KW-1015">Disulfide bond</keyword>
<accession>F0WEG9</accession>
<evidence type="ECO:0000256" key="1">
    <source>
        <dbReference type="ARBA" id="ARBA00004251"/>
    </source>
</evidence>
<gene>
    <name evidence="11" type="primary">AlNc14C74G5023</name>
    <name evidence="11" type="ORF">ALNC14_057440</name>
</gene>
<dbReference type="SMART" id="SM01411">
    <property type="entry name" value="Ephrin_rec_like"/>
    <property type="match status" value="4"/>
</dbReference>
<feature type="compositionally biased region" description="Acidic residues" evidence="7">
    <location>
        <begin position="1039"/>
        <end position="1050"/>
    </location>
</feature>
<dbReference type="InterPro" id="IPR044865">
    <property type="entry name" value="MRH_dom"/>
</dbReference>
<keyword evidence="6" id="KW-0325">Glycoprotein</keyword>
<dbReference type="PANTHER" id="PTHR22727:SF15">
    <property type="entry name" value="MRH DOMAIN-CONTAINING PROTEIN"/>
    <property type="match status" value="1"/>
</dbReference>
<evidence type="ECO:0000256" key="8">
    <source>
        <dbReference type="SAM" id="Phobius"/>
    </source>
</evidence>
<evidence type="ECO:0000256" key="4">
    <source>
        <dbReference type="ARBA" id="ARBA00022729"/>
    </source>
</evidence>
<sequence>MLTALIYIVALAVVASSSQVTSKPAVKYAFSECVNNKRSLYFYTEEALNCSAATAASVLYKPPIHDLRCDVTCEKGYYLDVNTSSAKPSSECMKCEEGKYSLGGGMLFSKATNAWRLPLPIEVLTECSYRSFLSGDWDHSCKAWTPSEDGTMISSGSNSQVLETYGASRLFSTLRFAATYVRNGSITFQYRVDAEKPYDGLAFQIDENAMGKLVSETNGWVEVTYDVPSGAHTFTWDFTKDFANDVGADRADIKVIELVGTSYSDTTCHPCSSGVTMTGGTICAFCKENEYAAPISESELDFKCYSCPENTAAPKGSIGNSSCIHLNACTTEDLVETFSDCVEGTHSITYKWSEPATCKPELADSIPLPPPVKNLTCTICNSGYYYSEKDGCETCGLGKYLSTNEMGVLSCQTCGNGQVVVRQQEFGSGTFGAWSKWPAIIDQDFAIENGWKLSKDGLLVVPTAKKIKTFSSDARARYELRANARFTYPGHVNFTYELQNIPAGEKKTVWLELELTLVYKKTTEKRENSLTDFSSLDAEKGSEVKDVNPGTAMRISLEHGHENGVFSEVIPIHASDSTQVELKFVLYGLSKEDARNVKAKFLYFGLYGTEEGGAIACIACPTGTEAHRDEASSISQCRLCPAGTHSKFSSGSKCAPCPANTFSGPGSDTCFPCGSNTHSEEGSAFCSAPNVVAAPNMPKIMYNLSLIQSLVSGNHSSVEDDLDENGQLLPEDAFDAADLQNNTLGFVNPNTVYKLTSTYWMVTGLFRLIGNSWKDKVPGQILQDDTDLDLARPHLIFFEIVNAKDLGGSFLLNSRRFGRVQCEVPSQLNAWNGGSEMNIDPKEDGSGLTLQFTNGSKCDIDQDGEKKMTTRINFVCDPKVEAMDQITADMDTDICNINLTWRTVYACPICQHSFFSEYKTPCSGGKQSITFSKDLACYGGDQKSSIPIKTCNEMVLDSEAIKNVYFAVILTGLVVLVMLVTLTMTYRKYRATYDDYMYLKGKIPSEVKRSSDGNDETVFEFGNESLGQDTPTEERGDEEREEDGEHEENEAQLQAV</sequence>
<evidence type="ECO:0000313" key="11">
    <source>
        <dbReference type="EMBL" id="CCA19601.1"/>
    </source>
</evidence>
<reference evidence="11" key="2">
    <citation type="submission" date="2011-02" db="EMBL/GenBank/DDBJ databases">
        <authorList>
            <person name="MacLean D."/>
        </authorList>
    </citation>
    <scope>NUCLEOTIDE SEQUENCE</scope>
</reference>
<evidence type="ECO:0000256" key="5">
    <source>
        <dbReference type="ARBA" id="ARBA00023157"/>
    </source>
</evidence>
<dbReference type="InterPro" id="IPR009011">
    <property type="entry name" value="Man6P_isomerase_rcpt-bd_dom_sf"/>
</dbReference>
<proteinExistence type="inferred from homology"/>
<dbReference type="InterPro" id="IPR039181">
    <property type="entry name" value="Elapor1/2"/>
</dbReference>
<comment type="similarity">
    <text evidence="2">Belongs to the ELAPOR family.</text>
</comment>
<comment type="subcellular location">
    <subcellularLocation>
        <location evidence="1">Cell membrane</location>
        <topology evidence="1">Single-pass type I membrane protein</topology>
    </subcellularLocation>
</comment>
<evidence type="ECO:0000256" key="3">
    <source>
        <dbReference type="ARBA" id="ARBA00022475"/>
    </source>
</evidence>
<feature type="domain" description="MRH" evidence="10">
    <location>
        <begin position="798"/>
        <end position="909"/>
    </location>
</feature>
<evidence type="ECO:0000256" key="2">
    <source>
        <dbReference type="ARBA" id="ARBA00007627"/>
    </source>
</evidence>
<dbReference type="SUPFAM" id="SSF57184">
    <property type="entry name" value="Growth factor receptor domain"/>
    <property type="match status" value="2"/>
</dbReference>
<name>F0WEG9_9STRA</name>
<dbReference type="AlphaFoldDB" id="F0WEG9"/>
<feature type="region of interest" description="Disordered" evidence="7">
    <location>
        <begin position="1007"/>
        <end position="1056"/>
    </location>
</feature>
<feature type="signal peptide" evidence="9">
    <location>
        <begin position="1"/>
        <end position="17"/>
    </location>
</feature>
<dbReference type="PROSITE" id="PS51914">
    <property type="entry name" value="MRH"/>
    <property type="match status" value="1"/>
</dbReference>
<reference evidence="11" key="1">
    <citation type="journal article" date="2011" name="PLoS Biol.">
        <title>Gene gain and loss during evolution of obligate parasitism in the white rust pathogen of Arabidopsis thaliana.</title>
        <authorList>
            <person name="Kemen E."/>
            <person name="Gardiner A."/>
            <person name="Schultz-Larsen T."/>
            <person name="Kemen A.C."/>
            <person name="Balmuth A.L."/>
            <person name="Robert-Seilaniantz A."/>
            <person name="Bailey K."/>
            <person name="Holub E."/>
            <person name="Studholme D.J."/>
            <person name="Maclean D."/>
            <person name="Jones J.D."/>
        </authorList>
    </citation>
    <scope>NUCLEOTIDE SEQUENCE</scope>
</reference>
<evidence type="ECO:0000259" key="10">
    <source>
        <dbReference type="PROSITE" id="PS51914"/>
    </source>
</evidence>
<keyword evidence="8" id="KW-1133">Transmembrane helix</keyword>
<keyword evidence="8" id="KW-0472">Membrane</keyword>
<keyword evidence="4 9" id="KW-0732">Signal</keyword>